<protein>
    <submittedName>
        <fullName evidence="1">Uncharacterized protein</fullName>
    </submittedName>
</protein>
<accession>A0A1C3P8V3</accession>
<sequence>MEASRAASNIGFWSLGGSRSTVNLVTVVMGSQSA</sequence>
<evidence type="ECO:0000313" key="1">
    <source>
        <dbReference type="EMBL" id="SBW26098.1"/>
    </source>
</evidence>
<dbReference type="AlphaFoldDB" id="A0A1C3P8V3"/>
<name>A0A1C3P8V3_9ACTN</name>
<organism evidence="1 2">
    <name type="scientific">Candidatus Protofrankia californiensis</name>
    <dbReference type="NCBI Taxonomy" id="1839754"/>
    <lineage>
        <taxon>Bacteria</taxon>
        <taxon>Bacillati</taxon>
        <taxon>Actinomycetota</taxon>
        <taxon>Actinomycetes</taxon>
        <taxon>Frankiales</taxon>
        <taxon>Frankiaceae</taxon>
        <taxon>Protofrankia</taxon>
    </lineage>
</organism>
<evidence type="ECO:0000313" key="2">
    <source>
        <dbReference type="Proteomes" id="UP000199013"/>
    </source>
</evidence>
<reference evidence="2" key="1">
    <citation type="submission" date="2016-02" db="EMBL/GenBank/DDBJ databases">
        <authorList>
            <person name="Wibberg D."/>
        </authorList>
    </citation>
    <scope>NUCLEOTIDE SEQUENCE [LARGE SCALE GENOMIC DNA]</scope>
</reference>
<dbReference type="Proteomes" id="UP000199013">
    <property type="component" value="Unassembled WGS sequence"/>
</dbReference>
<proteinExistence type="predicted"/>
<keyword evidence="2" id="KW-1185">Reference proteome</keyword>
<gene>
    <name evidence="1" type="ORF">FDG2_4781</name>
</gene>
<dbReference type="EMBL" id="FLUV01002004">
    <property type="protein sequence ID" value="SBW26098.1"/>
    <property type="molecule type" value="Genomic_DNA"/>
</dbReference>